<dbReference type="GO" id="GO:0003723">
    <property type="term" value="F:RNA binding"/>
    <property type="evidence" value="ECO:0007669"/>
    <property type="project" value="UniProtKB-UniRule"/>
</dbReference>
<accession>A0A137NR68</accession>
<feature type="compositionally biased region" description="Polar residues" evidence="2">
    <location>
        <begin position="25"/>
        <end position="36"/>
    </location>
</feature>
<feature type="region of interest" description="Disordered" evidence="2">
    <location>
        <begin position="266"/>
        <end position="423"/>
    </location>
</feature>
<feature type="compositionally biased region" description="Basic and acidic residues" evidence="2">
    <location>
        <begin position="295"/>
        <end position="312"/>
    </location>
</feature>
<evidence type="ECO:0000313" key="4">
    <source>
        <dbReference type="EMBL" id="KXN65214.1"/>
    </source>
</evidence>
<feature type="compositionally biased region" description="Polar residues" evidence="2">
    <location>
        <begin position="357"/>
        <end position="395"/>
    </location>
</feature>
<dbReference type="Proteomes" id="UP000070444">
    <property type="component" value="Unassembled WGS sequence"/>
</dbReference>
<feature type="compositionally biased region" description="Low complexity" evidence="2">
    <location>
        <begin position="61"/>
        <end position="71"/>
    </location>
</feature>
<feature type="domain" description="RRM" evidence="3">
    <location>
        <begin position="77"/>
        <end position="155"/>
    </location>
</feature>
<dbReference type="SUPFAM" id="SSF54928">
    <property type="entry name" value="RNA-binding domain, RBD"/>
    <property type="match status" value="1"/>
</dbReference>
<dbReference type="STRING" id="796925.A0A137NR68"/>
<feature type="region of interest" description="Disordered" evidence="2">
    <location>
        <begin position="156"/>
        <end position="196"/>
    </location>
</feature>
<evidence type="ECO:0000256" key="2">
    <source>
        <dbReference type="SAM" id="MobiDB-lite"/>
    </source>
</evidence>
<feature type="compositionally biased region" description="Basic and acidic residues" evidence="2">
    <location>
        <begin position="173"/>
        <end position="185"/>
    </location>
</feature>
<dbReference type="InterPro" id="IPR012677">
    <property type="entry name" value="Nucleotide-bd_a/b_plait_sf"/>
</dbReference>
<protein>
    <recommendedName>
        <fullName evidence="3">RRM domain-containing protein</fullName>
    </recommendedName>
</protein>
<evidence type="ECO:0000313" key="5">
    <source>
        <dbReference type="Proteomes" id="UP000070444"/>
    </source>
</evidence>
<dbReference type="PROSITE" id="PS50102">
    <property type="entry name" value="RRM"/>
    <property type="match status" value="1"/>
</dbReference>
<evidence type="ECO:0000256" key="1">
    <source>
        <dbReference type="PROSITE-ProRule" id="PRU00176"/>
    </source>
</evidence>
<dbReference type="AlphaFoldDB" id="A0A137NR68"/>
<reference evidence="4 5" key="1">
    <citation type="journal article" date="2015" name="Genome Biol. Evol.">
        <title>Phylogenomic analyses indicate that early fungi evolved digesting cell walls of algal ancestors of land plants.</title>
        <authorList>
            <person name="Chang Y."/>
            <person name="Wang S."/>
            <person name="Sekimoto S."/>
            <person name="Aerts A.L."/>
            <person name="Choi C."/>
            <person name="Clum A."/>
            <person name="LaButti K.M."/>
            <person name="Lindquist E.A."/>
            <person name="Yee Ngan C."/>
            <person name="Ohm R.A."/>
            <person name="Salamov A.A."/>
            <person name="Grigoriev I.V."/>
            <person name="Spatafora J.W."/>
            <person name="Berbee M.L."/>
        </authorList>
    </citation>
    <scope>NUCLEOTIDE SEQUENCE [LARGE SCALE GENOMIC DNA]</scope>
    <source>
        <strain evidence="4 5">NRRL 28638</strain>
    </source>
</reference>
<evidence type="ECO:0000259" key="3">
    <source>
        <dbReference type="PROSITE" id="PS50102"/>
    </source>
</evidence>
<dbReference type="SMART" id="SM00360">
    <property type="entry name" value="RRM"/>
    <property type="match status" value="1"/>
</dbReference>
<gene>
    <name evidence="4" type="ORF">CONCODRAFT_20840</name>
</gene>
<sequence length="423" mass="47428">MENTVITPQNEVNLEEQVKALNIEDTPTTPTNSTKPGKQESQGKHRQRGSRGGSGKKKENNNPNNNNNQPQIDYNPTALVVKNIHLGIDRDTFLQAMEELGLPKPFAFNYYYEEGAFRGLAFLNYRTPQDAQTVLTKLNGTELSGRRLKVEFKKYAPNSDKNFKPNSNVSGKESNKERDSKERDNGNNSNSNSNIKANFNLNLEDSSIRQIFDQVSQFQANFQQQECYFPNDTQLQPQLFEIIAHKLNLHYSIDSELNCVKLSKVESQRSPLAKFSRQNQLAEDIRNKKGGGNQQEKRGGRDSNNERKREKGNQTGGNNNNNNNNGGNGGNNVNSDNSGIESPRGNERRNKNRNSRLESPSTPNRENYSGRSPRNSQFLNSSNNTPDPQSPANIQTPPPTSASLLQPRDLEKSASSQGREAPF</sequence>
<feature type="compositionally biased region" description="Polar residues" evidence="2">
    <location>
        <begin position="1"/>
        <end position="12"/>
    </location>
</feature>
<dbReference type="Pfam" id="PF00076">
    <property type="entry name" value="RRM_1"/>
    <property type="match status" value="1"/>
</dbReference>
<feature type="compositionally biased region" description="Polar residues" evidence="2">
    <location>
        <begin position="413"/>
        <end position="423"/>
    </location>
</feature>
<feature type="compositionally biased region" description="Low complexity" evidence="2">
    <location>
        <begin position="316"/>
        <end position="339"/>
    </location>
</feature>
<dbReference type="Gene3D" id="3.30.70.330">
    <property type="match status" value="1"/>
</dbReference>
<feature type="non-terminal residue" evidence="4">
    <location>
        <position position="423"/>
    </location>
</feature>
<feature type="region of interest" description="Disordered" evidence="2">
    <location>
        <begin position="1"/>
        <end position="73"/>
    </location>
</feature>
<feature type="compositionally biased region" description="Low complexity" evidence="2">
    <location>
        <begin position="186"/>
        <end position="196"/>
    </location>
</feature>
<dbReference type="InterPro" id="IPR000504">
    <property type="entry name" value="RRM_dom"/>
</dbReference>
<dbReference type="OrthoDB" id="434258at2759"/>
<proteinExistence type="predicted"/>
<keyword evidence="5" id="KW-1185">Reference proteome</keyword>
<organism evidence="4 5">
    <name type="scientific">Conidiobolus coronatus (strain ATCC 28846 / CBS 209.66 / NRRL 28638)</name>
    <name type="common">Delacroixia coronata</name>
    <dbReference type="NCBI Taxonomy" id="796925"/>
    <lineage>
        <taxon>Eukaryota</taxon>
        <taxon>Fungi</taxon>
        <taxon>Fungi incertae sedis</taxon>
        <taxon>Zoopagomycota</taxon>
        <taxon>Entomophthoromycotina</taxon>
        <taxon>Entomophthoromycetes</taxon>
        <taxon>Entomophthorales</taxon>
        <taxon>Ancylistaceae</taxon>
        <taxon>Conidiobolus</taxon>
    </lineage>
</organism>
<keyword evidence="1" id="KW-0694">RNA-binding</keyword>
<name>A0A137NR68_CONC2</name>
<dbReference type="EMBL" id="KQ964945">
    <property type="protein sequence ID" value="KXN65214.1"/>
    <property type="molecule type" value="Genomic_DNA"/>
</dbReference>
<dbReference type="InterPro" id="IPR035979">
    <property type="entry name" value="RBD_domain_sf"/>
</dbReference>